<feature type="region of interest" description="Disordered" evidence="1">
    <location>
        <begin position="95"/>
        <end position="150"/>
    </location>
</feature>
<gene>
    <name evidence="2" type="ORF">KFL_001450230</name>
</gene>
<name>A0A1Y1HXH8_KLENI</name>
<sequence length="150" mass="16537">MQKELHHLGMSVTEAWERAKAFEGGGCLSKVSFAEVGHRVVGLRRAEVSRALLTGRCPETLSRCFGGNVIRGPFHECVLMLDHVITADLPATADQYSENDKALTTKSRPRLRMAASRRPCQYVNDKKQGPAPIEELEGGKKDLDSDLTDT</sequence>
<protein>
    <submittedName>
        <fullName evidence="2">Uncharacterized protein</fullName>
    </submittedName>
</protein>
<keyword evidence="3" id="KW-1185">Reference proteome</keyword>
<dbReference type="AlphaFoldDB" id="A0A1Y1HXH8"/>
<dbReference type="EMBL" id="DF237094">
    <property type="protein sequence ID" value="GAQ83370.1"/>
    <property type="molecule type" value="Genomic_DNA"/>
</dbReference>
<organism evidence="2 3">
    <name type="scientific">Klebsormidium nitens</name>
    <name type="common">Green alga</name>
    <name type="synonym">Ulothrix nitens</name>
    <dbReference type="NCBI Taxonomy" id="105231"/>
    <lineage>
        <taxon>Eukaryota</taxon>
        <taxon>Viridiplantae</taxon>
        <taxon>Streptophyta</taxon>
        <taxon>Klebsormidiophyceae</taxon>
        <taxon>Klebsormidiales</taxon>
        <taxon>Klebsormidiaceae</taxon>
        <taxon>Klebsormidium</taxon>
    </lineage>
</organism>
<proteinExistence type="predicted"/>
<evidence type="ECO:0000313" key="3">
    <source>
        <dbReference type="Proteomes" id="UP000054558"/>
    </source>
</evidence>
<evidence type="ECO:0000313" key="2">
    <source>
        <dbReference type="EMBL" id="GAQ83370.1"/>
    </source>
</evidence>
<evidence type="ECO:0000256" key="1">
    <source>
        <dbReference type="SAM" id="MobiDB-lite"/>
    </source>
</evidence>
<dbReference type="Proteomes" id="UP000054558">
    <property type="component" value="Unassembled WGS sequence"/>
</dbReference>
<accession>A0A1Y1HXH8</accession>
<reference evidence="2 3" key="1">
    <citation type="journal article" date="2014" name="Nat. Commun.">
        <title>Klebsormidium flaccidum genome reveals primary factors for plant terrestrial adaptation.</title>
        <authorList>
            <person name="Hori K."/>
            <person name="Maruyama F."/>
            <person name="Fujisawa T."/>
            <person name="Togashi T."/>
            <person name="Yamamoto N."/>
            <person name="Seo M."/>
            <person name="Sato S."/>
            <person name="Yamada T."/>
            <person name="Mori H."/>
            <person name="Tajima N."/>
            <person name="Moriyama T."/>
            <person name="Ikeuchi M."/>
            <person name="Watanabe M."/>
            <person name="Wada H."/>
            <person name="Kobayashi K."/>
            <person name="Saito M."/>
            <person name="Masuda T."/>
            <person name="Sasaki-Sekimoto Y."/>
            <person name="Mashiguchi K."/>
            <person name="Awai K."/>
            <person name="Shimojima M."/>
            <person name="Masuda S."/>
            <person name="Iwai M."/>
            <person name="Nobusawa T."/>
            <person name="Narise T."/>
            <person name="Kondo S."/>
            <person name="Saito H."/>
            <person name="Sato R."/>
            <person name="Murakawa M."/>
            <person name="Ihara Y."/>
            <person name="Oshima-Yamada Y."/>
            <person name="Ohtaka K."/>
            <person name="Satoh M."/>
            <person name="Sonobe K."/>
            <person name="Ishii M."/>
            <person name="Ohtani R."/>
            <person name="Kanamori-Sato M."/>
            <person name="Honoki R."/>
            <person name="Miyazaki D."/>
            <person name="Mochizuki H."/>
            <person name="Umetsu J."/>
            <person name="Higashi K."/>
            <person name="Shibata D."/>
            <person name="Kamiya Y."/>
            <person name="Sato N."/>
            <person name="Nakamura Y."/>
            <person name="Tabata S."/>
            <person name="Ida S."/>
            <person name="Kurokawa K."/>
            <person name="Ohta H."/>
        </authorList>
    </citation>
    <scope>NUCLEOTIDE SEQUENCE [LARGE SCALE GENOMIC DNA]</scope>
    <source>
        <strain evidence="2 3">NIES-2285</strain>
    </source>
</reference>